<name>A0ACC3SVI6_LIPKO</name>
<comment type="caution">
    <text evidence="1">The sequence shown here is derived from an EMBL/GenBank/DDBJ whole genome shotgun (WGS) entry which is preliminary data.</text>
</comment>
<organism evidence="1 2">
    <name type="scientific">Lipomyces kononenkoae</name>
    <name type="common">Yeast</name>
    <dbReference type="NCBI Taxonomy" id="34357"/>
    <lineage>
        <taxon>Eukaryota</taxon>
        <taxon>Fungi</taxon>
        <taxon>Dikarya</taxon>
        <taxon>Ascomycota</taxon>
        <taxon>Saccharomycotina</taxon>
        <taxon>Lipomycetes</taxon>
        <taxon>Lipomycetales</taxon>
        <taxon>Lipomycetaceae</taxon>
        <taxon>Lipomyces</taxon>
    </lineage>
</organism>
<evidence type="ECO:0000313" key="1">
    <source>
        <dbReference type="EMBL" id="KAK9234787.1"/>
    </source>
</evidence>
<protein>
    <submittedName>
        <fullName evidence="1">Uncharacterized protein</fullName>
    </submittedName>
</protein>
<keyword evidence="2" id="KW-1185">Reference proteome</keyword>
<dbReference type="Proteomes" id="UP001433508">
    <property type="component" value="Unassembled WGS sequence"/>
</dbReference>
<sequence>MPQDPRMLTIKIKEIAYVIVILGQHLLRLLSFDNTSKLRRSSVLHPFPDSHVLEPLSAKAIMSPPMADFARLRNPGYCRGASPAMPVAAISGRLSPHLQLLALTAVSRKLEPLAAVGLMPLVILLPNLSLNATAYTNSTSNSTLPTTNTSSTTPETFAQNLSGFSSPNSVANFYFIFLILLAVVGYFAFRYFRKRQRARRLRALHARRTQALQALRQDIETAGASTQPGSHYLFSDGANEDRHMSQVQRPFSSIFGNSTWRSSSPPPPPPYVPGNGGTVRPDTAYLGGAALPIYEDVILEEEEDDDDDDDDVENHGSDREELRSGSGSQTGAANNESGSRRIMRIIR</sequence>
<accession>A0ACC3SVI6</accession>
<evidence type="ECO:0000313" key="2">
    <source>
        <dbReference type="Proteomes" id="UP001433508"/>
    </source>
</evidence>
<gene>
    <name evidence="1" type="ORF">V1525DRAFT_435275</name>
</gene>
<dbReference type="EMBL" id="MU971448">
    <property type="protein sequence ID" value="KAK9234787.1"/>
    <property type="molecule type" value="Genomic_DNA"/>
</dbReference>
<reference evidence="2" key="1">
    <citation type="journal article" date="2024" name="Front. Bioeng. Biotechnol.">
        <title>Genome-scale model development and genomic sequencing of the oleaginous clade Lipomyces.</title>
        <authorList>
            <person name="Czajka J.J."/>
            <person name="Han Y."/>
            <person name="Kim J."/>
            <person name="Mondo S.J."/>
            <person name="Hofstad B.A."/>
            <person name="Robles A."/>
            <person name="Haridas S."/>
            <person name="Riley R."/>
            <person name="LaButti K."/>
            <person name="Pangilinan J."/>
            <person name="Andreopoulos W."/>
            <person name="Lipzen A."/>
            <person name="Yan J."/>
            <person name="Wang M."/>
            <person name="Ng V."/>
            <person name="Grigoriev I.V."/>
            <person name="Spatafora J.W."/>
            <person name="Magnuson J.K."/>
            <person name="Baker S.E."/>
            <person name="Pomraning K.R."/>
        </authorList>
    </citation>
    <scope>NUCLEOTIDE SEQUENCE [LARGE SCALE GENOMIC DNA]</scope>
    <source>
        <strain evidence="2">CBS 7786</strain>
    </source>
</reference>
<proteinExistence type="predicted"/>